<dbReference type="Proteomes" id="UP000017836">
    <property type="component" value="Unassembled WGS sequence"/>
</dbReference>
<dbReference type="AlphaFoldDB" id="U5CQH8"/>
<sequence>MKRNGIVFLVSKVLTRSDLDDNLNRVLLPKKLVIENVCNFLTMKEWEDVNKTEEGIEKHGLNIGDKLNVWGRRDVDTNGLQFKFTFDRQ</sequence>
<keyword evidence="2" id="KW-1185">Reference proteome</keyword>
<proteinExistence type="predicted"/>
<accession>U5CQH8</accession>
<reference evidence="2" key="1">
    <citation type="journal article" date="2013" name="Science">
        <title>The Amborella genome and the evolution of flowering plants.</title>
        <authorList>
            <consortium name="Amborella Genome Project"/>
        </authorList>
    </citation>
    <scope>NUCLEOTIDE SEQUENCE [LARGE SCALE GENOMIC DNA]</scope>
</reference>
<gene>
    <name evidence="1" type="ORF">AMTR_s00036p00218680</name>
</gene>
<evidence type="ECO:0000313" key="2">
    <source>
        <dbReference type="Proteomes" id="UP000017836"/>
    </source>
</evidence>
<dbReference type="Gramene" id="ERN15436">
    <property type="protein sequence ID" value="ERN15436"/>
    <property type="gene ID" value="AMTR_s00036p00218680"/>
</dbReference>
<dbReference type="EMBL" id="KI392503">
    <property type="protein sequence ID" value="ERN15436.1"/>
    <property type="molecule type" value="Genomic_DNA"/>
</dbReference>
<organism evidence="1 2">
    <name type="scientific">Amborella trichopoda</name>
    <dbReference type="NCBI Taxonomy" id="13333"/>
    <lineage>
        <taxon>Eukaryota</taxon>
        <taxon>Viridiplantae</taxon>
        <taxon>Streptophyta</taxon>
        <taxon>Embryophyta</taxon>
        <taxon>Tracheophyta</taxon>
        <taxon>Spermatophyta</taxon>
        <taxon>Magnoliopsida</taxon>
        <taxon>Amborellales</taxon>
        <taxon>Amborellaceae</taxon>
        <taxon>Amborella</taxon>
    </lineage>
</organism>
<evidence type="ECO:0008006" key="3">
    <source>
        <dbReference type="Google" id="ProtNLM"/>
    </source>
</evidence>
<dbReference type="HOGENOM" id="CLU_2457790_0_0_1"/>
<evidence type="ECO:0000313" key="1">
    <source>
        <dbReference type="EMBL" id="ERN15436.1"/>
    </source>
</evidence>
<name>U5CQH8_AMBTC</name>
<protein>
    <recommendedName>
        <fullName evidence="3">TF-B3 domain-containing protein</fullName>
    </recommendedName>
</protein>